<keyword evidence="3" id="KW-0813">Transport</keyword>
<dbReference type="GO" id="GO:0016887">
    <property type="term" value="F:ATP hydrolysis activity"/>
    <property type="evidence" value="ECO:0007669"/>
    <property type="project" value="InterPro"/>
</dbReference>
<dbReference type="Gene3D" id="1.20.1560.10">
    <property type="entry name" value="ABC transporter type 1, transmembrane domain"/>
    <property type="match status" value="2"/>
</dbReference>
<reference evidence="13 14" key="1">
    <citation type="journal article" date="2018" name="Sci. Rep.">
        <title>Comparative analysis of the Pocillopora damicornis genome highlights role of immune system in coral evolution.</title>
        <authorList>
            <person name="Cunning R."/>
            <person name="Bay R.A."/>
            <person name="Gillette P."/>
            <person name="Baker A.C."/>
            <person name="Traylor-Knowles N."/>
        </authorList>
    </citation>
    <scope>NUCLEOTIDE SEQUENCE [LARGE SCALE GENOMIC DNA]</scope>
    <source>
        <strain evidence="13">RSMAS</strain>
        <tissue evidence="13">Whole animal</tissue>
    </source>
</reference>
<keyword evidence="8 10" id="KW-0472">Membrane</keyword>
<dbReference type="InterPro" id="IPR003439">
    <property type="entry name" value="ABC_transporter-like_ATP-bd"/>
</dbReference>
<evidence type="ECO:0008006" key="15">
    <source>
        <dbReference type="Google" id="ProtNLM"/>
    </source>
</evidence>
<evidence type="ECO:0000259" key="12">
    <source>
        <dbReference type="PROSITE" id="PS50929"/>
    </source>
</evidence>
<dbReference type="PROSITE" id="PS50893">
    <property type="entry name" value="ABC_TRANSPORTER_2"/>
    <property type="match status" value="2"/>
</dbReference>
<dbReference type="OrthoDB" id="6500128at2759"/>
<keyword evidence="7 10" id="KW-1133">Transmembrane helix</keyword>
<feature type="domain" description="ABC transporter" evidence="11">
    <location>
        <begin position="469"/>
        <end position="696"/>
    </location>
</feature>
<comment type="similarity">
    <text evidence="2">Belongs to the ABC transporter superfamily. ABCC family. Conjugate transporter (TC 3.A.1.208) subfamily.</text>
</comment>
<feature type="transmembrane region" description="Helical" evidence="10">
    <location>
        <begin position="375"/>
        <end position="396"/>
    </location>
</feature>
<dbReference type="Pfam" id="PF00664">
    <property type="entry name" value="ABC_membrane"/>
    <property type="match status" value="2"/>
</dbReference>
<feature type="domain" description="ABC transmembrane type-1" evidence="12">
    <location>
        <begin position="796"/>
        <end position="1091"/>
    </location>
</feature>
<dbReference type="SUPFAM" id="SSF52540">
    <property type="entry name" value="P-loop containing nucleoside triphosphate hydrolases"/>
    <property type="match status" value="2"/>
</dbReference>
<feature type="region of interest" description="Disordered" evidence="9">
    <location>
        <begin position="32"/>
        <end position="69"/>
    </location>
</feature>
<dbReference type="CDD" id="cd03250">
    <property type="entry name" value="ABCC_MRP_domain1"/>
    <property type="match status" value="1"/>
</dbReference>
<dbReference type="InterPro" id="IPR011527">
    <property type="entry name" value="ABC1_TM_dom"/>
</dbReference>
<evidence type="ECO:0000256" key="10">
    <source>
        <dbReference type="SAM" id="Phobius"/>
    </source>
</evidence>
<feature type="transmembrane region" description="Helical" evidence="10">
    <location>
        <begin position="796"/>
        <end position="818"/>
    </location>
</feature>
<feature type="transmembrane region" description="Helical" evidence="10">
    <location>
        <begin position="849"/>
        <end position="867"/>
    </location>
</feature>
<evidence type="ECO:0000256" key="9">
    <source>
        <dbReference type="SAM" id="MobiDB-lite"/>
    </source>
</evidence>
<dbReference type="GO" id="GO:0005524">
    <property type="term" value="F:ATP binding"/>
    <property type="evidence" value="ECO:0007669"/>
    <property type="project" value="UniProtKB-KW"/>
</dbReference>
<feature type="domain" description="ABC transporter" evidence="11">
    <location>
        <begin position="1127"/>
        <end position="1359"/>
    </location>
</feature>
<dbReference type="InterPro" id="IPR027417">
    <property type="entry name" value="P-loop_NTPase"/>
</dbReference>
<dbReference type="CDD" id="cd03244">
    <property type="entry name" value="ABCC_MRP_domain2"/>
    <property type="match status" value="1"/>
</dbReference>
<evidence type="ECO:0000256" key="6">
    <source>
        <dbReference type="ARBA" id="ARBA00022840"/>
    </source>
</evidence>
<dbReference type="Gene3D" id="3.40.50.300">
    <property type="entry name" value="P-loop containing nucleotide triphosphate hydrolases"/>
    <property type="match status" value="2"/>
</dbReference>
<evidence type="ECO:0000256" key="8">
    <source>
        <dbReference type="ARBA" id="ARBA00023136"/>
    </source>
</evidence>
<feature type="transmembrane region" description="Helical" evidence="10">
    <location>
        <begin position="1038"/>
        <end position="1056"/>
    </location>
</feature>
<dbReference type="Proteomes" id="UP000275408">
    <property type="component" value="Unassembled WGS sequence"/>
</dbReference>
<evidence type="ECO:0000256" key="7">
    <source>
        <dbReference type="ARBA" id="ARBA00022989"/>
    </source>
</evidence>
<dbReference type="InterPro" id="IPR036640">
    <property type="entry name" value="ABC1_TM_sf"/>
</dbReference>
<feature type="transmembrane region" description="Helical" evidence="10">
    <location>
        <begin position="150"/>
        <end position="178"/>
    </location>
</feature>
<dbReference type="InterPro" id="IPR017871">
    <property type="entry name" value="ABC_transporter-like_CS"/>
</dbReference>
<protein>
    <recommendedName>
        <fullName evidence="15">ATP-binding cassette, sub-family C (CFTR/MRP), member 4</fullName>
    </recommendedName>
</protein>
<name>A0A3M6TSG4_POCDA</name>
<dbReference type="FunFam" id="3.40.50.300:FF:001726">
    <property type="entry name" value="Multidrug resistance-associated protein 4"/>
    <property type="match status" value="1"/>
</dbReference>
<dbReference type="CDD" id="cd18594">
    <property type="entry name" value="ABC_6TM_CFTR_D1"/>
    <property type="match status" value="1"/>
</dbReference>
<feature type="transmembrane region" description="Helical" evidence="10">
    <location>
        <begin position="949"/>
        <end position="968"/>
    </location>
</feature>
<sequence>CCHIFFSLQSAGCSILDQEREMDAEDLIDIKIPPIADGGSENEDEDDLKDSLLGGEERRGSDPGIKPSPMPAVNVVSRFVTFSWLNPLLSQGSKKPLEAEDLYGLRTQDSTGELGDKLQREWKKERYLAEDKEKTPSLSRAIVKAFGMGYLRLSVFAIITDALRIIQPIFLGLLIGYFNEETTTTQKEAFLYALAVCLCSVMSSFLMTPFTFLRQCYGMRVRIACTSLVYDKVLKLSNAALASTTTGNIVNLVSSDTQKFDWACFFLHYLVLGPLEAVAVLGLLWREIGASSLAGMGLLFVMVPMQIKMGDALMYFRRQASSYIDERVKLMNEAISGMRVIKLYTWEDSISQWIRKIRNTELSWFRKLACVRGSFLSFFFSSSVLVTFVTFMTYVLTGHILTAQKVFTCLSLFNSVRIVMTLFFPIAITLMNEGRVSIERMQRLLLLDELHSHGLVTSNLRPKPEDCGIKAENVYASWNKNLVKPTLSNLNFDVSQGELLAVIGAVGSGKSSLLMSILGELPLTKGQITVRGKIGYASQQAWIYNSSLQQNIIFGSEYDESRYSEVIKACALQKDIDLLADGDMTLVGERGVSLSGGQRARVNLARLFLMAVYADADIYIMDDPLSAVDADVGRHLFDKCICGHLAQKPRILVTHQLQYLKEADQLLVLSDGDCIGQGSYQELAKSGFDFMALLIEEEDDDSAIESESDEPGVKRSFSRLQSQHGFSLGRSDSVQSRSSHRTSFMLESQLSIMTSETEVSIFDENILPKETKQEGAVTRDTYVQYFKSLHSLSASLFVVLLFAITQVVFMLSDVWLSYWCNEEEKYLLATFDTHNTSSSSQGQELNRDLYLGIYSVFVICLLFFTLLRTQLFFKLTIVASRKLHEKMFNALLRAPSYFFDTNSIGRILNRFSKDMGFVDDMMPFTYCDFLQTLFVVVGILALVASNNPVTFAVVIPIVVVFWYLRSYYMKTSREVKRIEGISRSPLFGHFSTTLLGLDTIRAFGVEEVFTDQMNSYQDAHTRAWFTFISTSAWLSYRLDVLCVIFISFVALVSPALKSSLSAGVVGLTLSYAIKISGVFQQCVKQSAEVENLMTSVERILEYCNLESEAPRETDTKPPDGWPPKGKIEFEKMSFRYHKSLPRVLHSISCSVQPSEKIGVVGRTGAGKSSLLSTLFRLAEPTGVIKIDGINIQEIGLKDLRSKLSIIPQEPVLFSGTMRRNIDPFREHSDLDLWRVLEEVQLKVAVESTKGMDTEFAEAGSNFSVGQRQLVCLTRAILRQNKILVIDEATANVDPRTDALIQATIREKFKHCTVLTIAHRLHTIMDSDRVMVLDAGRLKEFDAPYTLLKNPKTTFAQLVSQTGPTEAGRLFEIARQKFYSKKSIPEVAEEEMDGQRKDFLDEFSSLNTLTAIVPNGSGIESQLQFESTI</sequence>
<dbReference type="InterPro" id="IPR050173">
    <property type="entry name" value="ABC_transporter_C-like"/>
</dbReference>
<keyword evidence="4 10" id="KW-0812">Transmembrane</keyword>
<dbReference type="InterPro" id="IPR003593">
    <property type="entry name" value="AAA+_ATPase"/>
</dbReference>
<evidence type="ECO:0000259" key="11">
    <source>
        <dbReference type="PROSITE" id="PS50893"/>
    </source>
</evidence>
<proteinExistence type="inferred from homology"/>
<dbReference type="STRING" id="46731.A0A3M6TSG4"/>
<feature type="domain" description="ABC transmembrane type-1" evidence="12">
    <location>
        <begin position="155"/>
        <end position="432"/>
    </location>
</feature>
<dbReference type="FunFam" id="3.40.50.300:FF:000163">
    <property type="entry name" value="Multidrug resistance-associated protein member 4"/>
    <property type="match status" value="1"/>
</dbReference>
<evidence type="ECO:0000256" key="3">
    <source>
        <dbReference type="ARBA" id="ARBA00022448"/>
    </source>
</evidence>
<feature type="transmembrane region" description="Helical" evidence="10">
    <location>
        <begin position="923"/>
        <end position="943"/>
    </location>
</feature>
<comment type="subcellular location">
    <subcellularLocation>
        <location evidence="1">Membrane</location>
        <topology evidence="1">Multi-pass membrane protein</topology>
    </subcellularLocation>
</comment>
<feature type="transmembrane region" description="Helical" evidence="10">
    <location>
        <begin position="190"/>
        <end position="213"/>
    </location>
</feature>
<dbReference type="PROSITE" id="PS00211">
    <property type="entry name" value="ABC_TRANSPORTER_1"/>
    <property type="match status" value="1"/>
</dbReference>
<organism evidence="13 14">
    <name type="scientific">Pocillopora damicornis</name>
    <name type="common">Cauliflower coral</name>
    <name type="synonym">Millepora damicornis</name>
    <dbReference type="NCBI Taxonomy" id="46731"/>
    <lineage>
        <taxon>Eukaryota</taxon>
        <taxon>Metazoa</taxon>
        <taxon>Cnidaria</taxon>
        <taxon>Anthozoa</taxon>
        <taxon>Hexacorallia</taxon>
        <taxon>Scleractinia</taxon>
        <taxon>Astrocoeniina</taxon>
        <taxon>Pocilloporidae</taxon>
        <taxon>Pocillopora</taxon>
    </lineage>
</organism>
<keyword evidence="5" id="KW-0547">Nucleotide-binding</keyword>
<accession>A0A3M6TSG4</accession>
<dbReference type="GO" id="GO:0140359">
    <property type="term" value="F:ABC-type transporter activity"/>
    <property type="evidence" value="ECO:0007669"/>
    <property type="project" value="InterPro"/>
</dbReference>
<keyword evidence="14" id="KW-1185">Reference proteome</keyword>
<evidence type="ECO:0000256" key="1">
    <source>
        <dbReference type="ARBA" id="ARBA00004141"/>
    </source>
</evidence>
<dbReference type="PANTHER" id="PTHR24223:SF456">
    <property type="entry name" value="MULTIDRUG RESISTANCE-ASSOCIATED PROTEIN LETHAL(2)03659"/>
    <property type="match status" value="1"/>
</dbReference>
<keyword evidence="6" id="KW-0067">ATP-binding</keyword>
<feature type="transmembrane region" description="Helical" evidence="10">
    <location>
        <begin position="262"/>
        <end position="282"/>
    </location>
</feature>
<feature type="non-terminal residue" evidence="13">
    <location>
        <position position="1"/>
    </location>
</feature>
<dbReference type="PROSITE" id="PS50929">
    <property type="entry name" value="ABC_TM1F"/>
    <property type="match status" value="2"/>
</dbReference>
<comment type="caution">
    <text evidence="13">The sequence shown here is derived from an EMBL/GenBank/DDBJ whole genome shotgun (WGS) entry which is preliminary data.</text>
</comment>
<evidence type="ECO:0000256" key="5">
    <source>
        <dbReference type="ARBA" id="ARBA00022741"/>
    </source>
</evidence>
<dbReference type="Pfam" id="PF00005">
    <property type="entry name" value="ABC_tran"/>
    <property type="match status" value="2"/>
</dbReference>
<evidence type="ECO:0000256" key="4">
    <source>
        <dbReference type="ARBA" id="ARBA00022692"/>
    </source>
</evidence>
<gene>
    <name evidence="13" type="ORF">pdam_00019157</name>
</gene>
<dbReference type="PANTHER" id="PTHR24223">
    <property type="entry name" value="ATP-BINDING CASSETTE SUB-FAMILY C"/>
    <property type="match status" value="1"/>
</dbReference>
<evidence type="ECO:0000313" key="14">
    <source>
        <dbReference type="Proteomes" id="UP000275408"/>
    </source>
</evidence>
<dbReference type="FunFam" id="1.20.1560.10:FF:000014">
    <property type="entry name" value="Multidrug resistance-associated protein member 4"/>
    <property type="match status" value="1"/>
</dbReference>
<feature type="transmembrane region" description="Helical" evidence="10">
    <location>
        <begin position="288"/>
        <end position="307"/>
    </location>
</feature>
<dbReference type="SUPFAM" id="SSF90123">
    <property type="entry name" value="ABC transporter transmembrane region"/>
    <property type="match status" value="2"/>
</dbReference>
<dbReference type="FunFam" id="1.20.1560.10:FF:000026">
    <property type="entry name" value="Multidrug resistance-associated protein lethal(2)03659"/>
    <property type="match status" value="1"/>
</dbReference>
<feature type="transmembrane region" description="Helical" evidence="10">
    <location>
        <begin position="416"/>
        <end position="434"/>
    </location>
</feature>
<evidence type="ECO:0000256" key="2">
    <source>
        <dbReference type="ARBA" id="ARBA00009726"/>
    </source>
</evidence>
<dbReference type="SMART" id="SM00382">
    <property type="entry name" value="AAA"/>
    <property type="match status" value="2"/>
</dbReference>
<dbReference type="EMBL" id="RCHS01003034">
    <property type="protein sequence ID" value="RMX44276.1"/>
    <property type="molecule type" value="Genomic_DNA"/>
</dbReference>
<evidence type="ECO:0000313" key="13">
    <source>
        <dbReference type="EMBL" id="RMX44276.1"/>
    </source>
</evidence>
<dbReference type="GO" id="GO:0016020">
    <property type="term" value="C:membrane"/>
    <property type="evidence" value="ECO:0007669"/>
    <property type="project" value="UniProtKB-SubCell"/>
</dbReference>